<keyword evidence="4" id="KW-1185">Reference proteome</keyword>
<dbReference type="Pfam" id="PF00857">
    <property type="entry name" value="Isochorismatase"/>
    <property type="match status" value="1"/>
</dbReference>
<feature type="region of interest" description="Disordered" evidence="1">
    <location>
        <begin position="44"/>
        <end position="77"/>
    </location>
</feature>
<name>A0A6N9H8G7_9MICO</name>
<dbReference type="InterPro" id="IPR036380">
    <property type="entry name" value="Isochorismatase-like_sf"/>
</dbReference>
<evidence type="ECO:0000259" key="2">
    <source>
        <dbReference type="Pfam" id="PF00857"/>
    </source>
</evidence>
<dbReference type="InterPro" id="IPR000868">
    <property type="entry name" value="Isochorismatase-like_dom"/>
</dbReference>
<organism evidence="3 4">
    <name type="scientific">Brevibacterium rongguiense</name>
    <dbReference type="NCBI Taxonomy" id="2695267"/>
    <lineage>
        <taxon>Bacteria</taxon>
        <taxon>Bacillati</taxon>
        <taxon>Actinomycetota</taxon>
        <taxon>Actinomycetes</taxon>
        <taxon>Micrococcales</taxon>
        <taxon>Brevibacteriaceae</taxon>
        <taxon>Brevibacterium</taxon>
    </lineage>
</organism>
<dbReference type="RefSeq" id="WP_160953685.1">
    <property type="nucleotide sequence ID" value="NZ_WWEQ01000043.1"/>
</dbReference>
<evidence type="ECO:0000313" key="3">
    <source>
        <dbReference type="EMBL" id="MYM20263.1"/>
    </source>
</evidence>
<evidence type="ECO:0000256" key="1">
    <source>
        <dbReference type="SAM" id="MobiDB-lite"/>
    </source>
</evidence>
<feature type="domain" description="Isochorismatase-like" evidence="2">
    <location>
        <begin position="8"/>
        <end position="143"/>
    </location>
</feature>
<proteinExistence type="predicted"/>
<feature type="compositionally biased region" description="Low complexity" evidence="1">
    <location>
        <begin position="53"/>
        <end position="77"/>
    </location>
</feature>
<gene>
    <name evidence="3" type="ORF">GSY69_09870</name>
</gene>
<accession>A0A6N9H8G7</accession>
<comment type="caution">
    <text evidence="3">The sequence shown here is derived from an EMBL/GenBank/DDBJ whole genome shotgun (WGS) entry which is preliminary data.</text>
</comment>
<dbReference type="SUPFAM" id="SSF52499">
    <property type="entry name" value="Isochorismatase-like hydrolases"/>
    <property type="match status" value="1"/>
</dbReference>
<protein>
    <submittedName>
        <fullName evidence="3">Isochorismatase family protein</fullName>
    </submittedName>
</protein>
<dbReference type="Gene3D" id="3.40.50.850">
    <property type="entry name" value="Isochorismatase-like"/>
    <property type="match status" value="1"/>
</dbReference>
<dbReference type="Proteomes" id="UP000469215">
    <property type="component" value="Unassembled WGS sequence"/>
</dbReference>
<reference evidence="3 4" key="1">
    <citation type="submission" date="2020-01" db="EMBL/GenBank/DDBJ databases">
        <authorList>
            <person name="Deng T."/>
        </authorList>
    </citation>
    <scope>NUCLEOTIDE SEQUENCE [LARGE SCALE GENOMIC DNA]</scope>
    <source>
        <strain evidence="3 4">5221</strain>
    </source>
</reference>
<sequence length="170" mass="17041">MDALVFVNAHAAAAAAEPLALLLRRARTAQGVVVFVTAPAQEPAVPAPEEDAGAPAGPGEAPAAPEAPRASASPGPEDLVLASPVADAFDGVEDLAPGLEEMGIDRIVLAGADEGGALRETALAALTLGFDLVLVADACTAPEGGPVAWLGEAEELGALLRPAREAWLRM</sequence>
<evidence type="ECO:0000313" key="4">
    <source>
        <dbReference type="Proteomes" id="UP000469215"/>
    </source>
</evidence>
<dbReference type="EMBL" id="WWEQ01000043">
    <property type="protein sequence ID" value="MYM20263.1"/>
    <property type="molecule type" value="Genomic_DNA"/>
</dbReference>
<dbReference type="AlphaFoldDB" id="A0A6N9H8G7"/>